<evidence type="ECO:0000313" key="3">
    <source>
        <dbReference type="EMBL" id="QDT40090.1"/>
    </source>
</evidence>
<evidence type="ECO:0000259" key="2">
    <source>
        <dbReference type="Pfam" id="PF12158"/>
    </source>
</evidence>
<dbReference type="InterPro" id="IPR021994">
    <property type="entry name" value="DUF3592"/>
</dbReference>
<dbReference type="EMBL" id="CP036269">
    <property type="protein sequence ID" value="QDT40090.1"/>
    <property type="molecule type" value="Genomic_DNA"/>
</dbReference>
<feature type="transmembrane region" description="Helical" evidence="1">
    <location>
        <begin position="14"/>
        <end position="39"/>
    </location>
</feature>
<gene>
    <name evidence="3" type="ORF">Pan241w_01430</name>
</gene>
<dbReference type="KEGG" id="gaz:Pan241w_01430"/>
<evidence type="ECO:0000313" key="4">
    <source>
        <dbReference type="Proteomes" id="UP000317171"/>
    </source>
</evidence>
<dbReference type="AlphaFoldDB" id="A0A517R877"/>
<keyword evidence="4" id="KW-1185">Reference proteome</keyword>
<keyword evidence="1" id="KW-1133">Transmembrane helix</keyword>
<organism evidence="3 4">
    <name type="scientific">Gimesia alba</name>
    <dbReference type="NCBI Taxonomy" id="2527973"/>
    <lineage>
        <taxon>Bacteria</taxon>
        <taxon>Pseudomonadati</taxon>
        <taxon>Planctomycetota</taxon>
        <taxon>Planctomycetia</taxon>
        <taxon>Planctomycetales</taxon>
        <taxon>Planctomycetaceae</taxon>
        <taxon>Gimesia</taxon>
    </lineage>
</organism>
<dbReference type="Pfam" id="PF12158">
    <property type="entry name" value="DUF3592"/>
    <property type="match status" value="1"/>
</dbReference>
<name>A0A517R877_9PLAN</name>
<feature type="domain" description="DUF3592" evidence="2">
    <location>
        <begin position="51"/>
        <end position="116"/>
    </location>
</feature>
<protein>
    <recommendedName>
        <fullName evidence="2">DUF3592 domain-containing protein</fullName>
    </recommendedName>
</protein>
<keyword evidence="1" id="KW-0812">Transmembrane</keyword>
<keyword evidence="1" id="KW-0472">Membrane</keyword>
<accession>A0A517R877</accession>
<evidence type="ECO:0000256" key="1">
    <source>
        <dbReference type="SAM" id="Phobius"/>
    </source>
</evidence>
<dbReference type="RefSeq" id="WP_198000245.1">
    <property type="nucleotide sequence ID" value="NZ_CP036269.1"/>
</dbReference>
<dbReference type="Proteomes" id="UP000317171">
    <property type="component" value="Chromosome"/>
</dbReference>
<reference evidence="3 4" key="1">
    <citation type="submission" date="2019-02" db="EMBL/GenBank/DDBJ databases">
        <title>Deep-cultivation of Planctomycetes and their phenomic and genomic characterization uncovers novel biology.</title>
        <authorList>
            <person name="Wiegand S."/>
            <person name="Jogler M."/>
            <person name="Boedeker C."/>
            <person name="Pinto D."/>
            <person name="Vollmers J."/>
            <person name="Rivas-Marin E."/>
            <person name="Kohn T."/>
            <person name="Peeters S.H."/>
            <person name="Heuer A."/>
            <person name="Rast P."/>
            <person name="Oberbeckmann S."/>
            <person name="Bunk B."/>
            <person name="Jeske O."/>
            <person name="Meyerdierks A."/>
            <person name="Storesund J.E."/>
            <person name="Kallscheuer N."/>
            <person name="Luecker S."/>
            <person name="Lage O.M."/>
            <person name="Pohl T."/>
            <person name="Merkel B.J."/>
            <person name="Hornburger P."/>
            <person name="Mueller R.-W."/>
            <person name="Bruemmer F."/>
            <person name="Labrenz M."/>
            <person name="Spormann A.M."/>
            <person name="Op den Camp H."/>
            <person name="Overmann J."/>
            <person name="Amann R."/>
            <person name="Jetten M.S.M."/>
            <person name="Mascher T."/>
            <person name="Medema M.H."/>
            <person name="Devos D.P."/>
            <person name="Kaster A.-K."/>
            <person name="Ovreas L."/>
            <person name="Rohde M."/>
            <person name="Galperin M.Y."/>
            <person name="Jogler C."/>
        </authorList>
    </citation>
    <scope>NUCLEOTIDE SEQUENCE [LARGE SCALE GENOMIC DNA]</scope>
    <source>
        <strain evidence="3 4">Pan241w</strain>
    </source>
</reference>
<sequence length="118" mass="13102">MVKSKADMYKAGRIFSFVLGAIFIIAGFLVTYLLGLPLIEQAKASKNWPTTKGVVLKSKVATHRSSNSNSSTYSAEIMYRYQVEGEDYECATVWFGSDVSTSNRSLAQNTVKKYPVDK</sequence>
<proteinExistence type="predicted"/>